<sequence length="362" mass="41384">MKKVVFQKWQLKKLIFWVLILLILGSLLLGYTTWTLYTDKAAEEDYWQNAMLNQVQDEAYVKKLSKNATHVKTGSYVENIKQIDMKNSSFRVVSRVWFKWYGDDDLDMVNNFGVYNGTINSITTLADEVGADGLHYQLCTLDVSVFKNFWTKRFPLESHQLRFYIEPNHSIDRVVLEVDGENCAVNPSLSSAGYDLKRFDNAIYTNEYTTTYGEPGVKRAAVTSEFMTQIEINRDSFGLYLKCFIALFGTSLWVFITLFICTFHQVDPLSMIPAALFGTVSNIMVGANLLPDALQTGLLEYVNIWGVLTILAGAFVIININRVRNKYKDNKFAALYGRIVTFILLFIVVMGHILMPVAAYMW</sequence>
<dbReference type="RefSeq" id="WP_256132589.1">
    <property type="nucleotide sequence ID" value="NZ_JANFXK010000012.1"/>
</dbReference>
<evidence type="ECO:0000313" key="3">
    <source>
        <dbReference type="Proteomes" id="UP001524502"/>
    </source>
</evidence>
<reference evidence="2 3" key="1">
    <citation type="submission" date="2022-06" db="EMBL/GenBank/DDBJ databases">
        <title>Isolation of gut microbiota from human fecal samples.</title>
        <authorList>
            <person name="Pamer E.G."/>
            <person name="Barat B."/>
            <person name="Waligurski E."/>
            <person name="Medina S."/>
            <person name="Paddock L."/>
            <person name="Mostad J."/>
        </authorList>
    </citation>
    <scope>NUCLEOTIDE SEQUENCE [LARGE SCALE GENOMIC DNA]</scope>
    <source>
        <strain evidence="2 3">SL.3.17</strain>
    </source>
</reference>
<feature type="transmembrane region" description="Helical" evidence="1">
    <location>
        <begin position="332"/>
        <end position="355"/>
    </location>
</feature>
<evidence type="ECO:0000313" key="2">
    <source>
        <dbReference type="EMBL" id="MCQ4637401.1"/>
    </source>
</evidence>
<evidence type="ECO:0000256" key="1">
    <source>
        <dbReference type="SAM" id="Phobius"/>
    </source>
</evidence>
<dbReference type="Proteomes" id="UP001524502">
    <property type="component" value="Unassembled WGS sequence"/>
</dbReference>
<feature type="transmembrane region" description="Helical" evidence="1">
    <location>
        <begin position="302"/>
        <end position="320"/>
    </location>
</feature>
<accession>A0ABT1RQD1</accession>
<protein>
    <submittedName>
        <fullName evidence="2">Uncharacterized protein</fullName>
    </submittedName>
</protein>
<feature type="transmembrane region" description="Helical" evidence="1">
    <location>
        <begin position="237"/>
        <end position="260"/>
    </location>
</feature>
<keyword evidence="3" id="KW-1185">Reference proteome</keyword>
<comment type="caution">
    <text evidence="2">The sequence shown here is derived from an EMBL/GenBank/DDBJ whole genome shotgun (WGS) entry which is preliminary data.</text>
</comment>
<name>A0ABT1RQD1_9FIRM</name>
<gene>
    <name evidence="2" type="ORF">NE619_11760</name>
</gene>
<proteinExistence type="predicted"/>
<keyword evidence="1" id="KW-1133">Transmembrane helix</keyword>
<keyword evidence="1" id="KW-0812">Transmembrane</keyword>
<keyword evidence="1" id="KW-0472">Membrane</keyword>
<organism evidence="2 3">
    <name type="scientific">Anaerovorax odorimutans</name>
    <dbReference type="NCBI Taxonomy" id="109327"/>
    <lineage>
        <taxon>Bacteria</taxon>
        <taxon>Bacillati</taxon>
        <taxon>Bacillota</taxon>
        <taxon>Clostridia</taxon>
        <taxon>Peptostreptococcales</taxon>
        <taxon>Anaerovoracaceae</taxon>
        <taxon>Anaerovorax</taxon>
    </lineage>
</organism>
<dbReference type="EMBL" id="JANFXK010000012">
    <property type="protein sequence ID" value="MCQ4637401.1"/>
    <property type="molecule type" value="Genomic_DNA"/>
</dbReference>